<name>A0A0C3S2P8_PHLG1</name>
<dbReference type="GO" id="GO:0008270">
    <property type="term" value="F:zinc ion binding"/>
    <property type="evidence" value="ECO:0007669"/>
    <property type="project" value="UniProtKB-KW"/>
</dbReference>
<dbReference type="Pfam" id="PF13087">
    <property type="entry name" value="AAA_12"/>
    <property type="match status" value="1"/>
</dbReference>
<dbReference type="Gene3D" id="4.10.1000.10">
    <property type="entry name" value="Zinc finger, CCCH-type"/>
    <property type="match status" value="1"/>
</dbReference>
<evidence type="ECO:0000256" key="5">
    <source>
        <dbReference type="SAM" id="MobiDB-lite"/>
    </source>
</evidence>
<feature type="compositionally biased region" description="Low complexity" evidence="5">
    <location>
        <begin position="46"/>
        <end position="65"/>
    </location>
</feature>
<evidence type="ECO:0000256" key="3">
    <source>
        <dbReference type="ARBA" id="ARBA00022833"/>
    </source>
</evidence>
<dbReference type="InterPro" id="IPR045055">
    <property type="entry name" value="DNA2/NAM7-like"/>
</dbReference>
<keyword evidence="8" id="KW-1185">Reference proteome</keyword>
<proteinExistence type="predicted"/>
<dbReference type="InterPro" id="IPR000571">
    <property type="entry name" value="Znf_CCCH"/>
</dbReference>
<feature type="compositionally biased region" description="Basic and acidic residues" evidence="5">
    <location>
        <begin position="105"/>
        <end position="116"/>
    </location>
</feature>
<sequence length="2117" mass="236963">MSQRAPGRCRLFQQGSCRFGNKCKFSHDATPATSNRGGGTHSNTRNNPPGASRASPAPPGASAHSNAPVGVCRMFWTAGTCNRAFECTFKHLQGTTAPAGQANKSSDKKDNERDTTPDFFSGEGLAMSAGATTLDRHNLTPVEAHNHMKPFLRDNFHFEKAAKIQGFVRILASVNDQNKAWAFLDAIVTGNGILRIGDVLRFKPVGHCIGSGSDTLSFQRGYFPVLAFISSDLILKTTMHKNINHLYTIVEHNYDDIQSVIKACMSGMIAARTWKDTTFNLPPMLQSDLDGALVFKALTTVYLQFINRFKDTIKNHPDLIDFVHDYSEWFETWATAVKASPPQFQDTITGADADTRRLIIDQLHEEVDRLVTIVDRDSNHANKAIRKTAPLGMTPEQRRQARIMQLMYTYDPPGDLRDDGRRHDNDFEDISDIRIAPTHDELLSPVAPYLPVFMPDAPHHLPENSMERHLDIQFRLLREELIAPLRIAVVTIDNDINTMRQGAGKPKKKRGALTKLEEVLAKGGGAYKTSGFDSVFFRVYANAAFMPVKAERRDLTVGLELDAPPSGGARDKDAKKREAYWEHSRLLQSGSLVALVILFNNNLQHVYLGTITSFGKDIAESSKADKDRIQVRLKFFDPEVELMAMRRQEVHGRTMFLVDNDVMYEASRPFLERLQTIEPTEIPFARYIAHGGVLQDVQVLPPRYATAPQFRFKLSSLAKKGVDKTLLRDLNVSLPGAIQLARTQLQQYSELDASQVDAVINTMTREVSLIQGPPGTGKSYTGKKIFQLLVGSGVRPIILIAYTNHALDHMLTGVLDDGITNKLVRLGSRSSDERIAEYTLDKLEKLAGRNNLDRSIHRQYGVMKRLEEDMSNVMRSIQEPALSFNEVTNYLQIHYPDHADSLSTPPYWIKELAERHWKDEQENGEWQTGGKGKGKGKDKDKDKAKPEDPLFRSLYVFWRQSLDIAYVIPQVSVVEGAQVLAMHPMAQEIFFELGYGSASPPIPDTSRPLDELLDSPGIWSMSPTERITLATQWEEEMRSLAYTNNLDQYEKLRVEYQEACKEYNDIRDEVSLSSSFLCPSDKRIDYSSIAPRVLMVEEAGQVLEAHIMTSLVTSVHHLICIGDPEQLRPTLATFALSMDSARGKELFKFDRSLMERLADAKLPMTQINVQRRMRPDISHFIREILYPKLEDHSLVAEYPHVQGMQNDVYFLNHTNAEGGAEDSSSKYNMYEVEMVRDLVLYFLRQGEYSGPGDIAVLCAYLGQLQKVRQALRDLKIAVAVDERDEQQLAHQGIAEEVNFEQVVVAKHIALGTVDIFQGREAKIVIVSLVRNTGTHETDSAPIGFLKSSNRINVSLSRAKHGLFILGNASNLRKNKTWSTVLDEMEARGQIGPTLPIICPRHPNEVQEISKPGELSRFAPGGGCLLPCGTQLPCGHICPSVVIPSAICHAPRLRVLAITRVKSAVSRIVATASSQCTTSSFRSYARETGRRAMHEESRQEASSLRAFCDDGLSSGPREAQMQGGLLRDSGLLREDLQHCGFSHADGPPQAPMRKAIVLSPSLWSRLRQGASLPPAVWSSEVQEALFGALSSLHGAVHVAFTELIHCLVCGEQCDIQVCPVCVDPGRKSDVVDFIMQRTLEQLDLTSTDVSERLITLGCRHFFTVETLDGHCQMSEFYDVDEMGQFLSMKAPPSGYQLPPTCPTCRGPITSLRYGRVTKRATLDILEQNVASHMSKMLESMNPDMVQLSDTLEKLKEDIKKVTSDMDNVTEPAPSREAWLTEANAGALPVKFLDNGAMHSIHGFSVVEAKAWFSVVKDIVRVYRRAHGLSATRGAHNKAYEGALTTLYRLEMDAIAADPSRATDTPEPIALAAVMKKIGQPPPKADVRFQIDTTFTLIELRFMLAEICASRIEALPLTETHEVGVQHRRLWTSFAAFVYRSCLDDSKKALAMAQNSSASRQAANCSIYAIRSEFEHLRFQITEDERNLTRPGATITREDRDRLGDRVKEAKEQMRITVNQVKQKYIRSRPVATMDKLHQERQWFEENCGGKVARFVQALDELEIFVRRGGVYAPLSMQEREMIVKAFDFGYTGHFYNCPNGHPYTIGEVRHSLSLPSLY</sequence>
<dbReference type="InterPro" id="IPR027417">
    <property type="entry name" value="P-loop_NTPase"/>
</dbReference>
<feature type="domain" description="C3H1-type" evidence="6">
    <location>
        <begin position="66"/>
        <end position="94"/>
    </location>
</feature>
<evidence type="ECO:0000256" key="2">
    <source>
        <dbReference type="ARBA" id="ARBA00022771"/>
    </source>
</evidence>
<reference evidence="7 8" key="1">
    <citation type="journal article" date="2014" name="PLoS Genet.">
        <title>Analysis of the Phlebiopsis gigantea genome, transcriptome and secretome provides insight into its pioneer colonization strategies of wood.</title>
        <authorList>
            <person name="Hori C."/>
            <person name="Ishida T."/>
            <person name="Igarashi K."/>
            <person name="Samejima M."/>
            <person name="Suzuki H."/>
            <person name="Master E."/>
            <person name="Ferreira P."/>
            <person name="Ruiz-Duenas F.J."/>
            <person name="Held B."/>
            <person name="Canessa P."/>
            <person name="Larrondo L.F."/>
            <person name="Schmoll M."/>
            <person name="Druzhinina I.S."/>
            <person name="Kubicek C.P."/>
            <person name="Gaskell J.A."/>
            <person name="Kersten P."/>
            <person name="St John F."/>
            <person name="Glasner J."/>
            <person name="Sabat G."/>
            <person name="Splinter BonDurant S."/>
            <person name="Syed K."/>
            <person name="Yadav J."/>
            <person name="Mgbeahuruike A.C."/>
            <person name="Kovalchuk A."/>
            <person name="Asiegbu F.O."/>
            <person name="Lackner G."/>
            <person name="Hoffmeister D."/>
            <person name="Rencoret J."/>
            <person name="Gutierrez A."/>
            <person name="Sun H."/>
            <person name="Lindquist E."/>
            <person name="Barry K."/>
            <person name="Riley R."/>
            <person name="Grigoriev I.V."/>
            <person name="Henrissat B."/>
            <person name="Kues U."/>
            <person name="Berka R.M."/>
            <person name="Martinez A.T."/>
            <person name="Covert S.F."/>
            <person name="Blanchette R.A."/>
            <person name="Cullen D."/>
        </authorList>
    </citation>
    <scope>NUCLEOTIDE SEQUENCE [LARGE SCALE GENOMIC DNA]</scope>
    <source>
        <strain evidence="7 8">11061_1 CR5-6</strain>
    </source>
</reference>
<dbReference type="Pfam" id="PF18044">
    <property type="entry name" value="zf-CCCH_4"/>
    <property type="match status" value="1"/>
</dbReference>
<dbReference type="CDD" id="cd18808">
    <property type="entry name" value="SF1_C_Upf1"/>
    <property type="match status" value="1"/>
</dbReference>
<feature type="region of interest" description="Disordered" evidence="5">
    <location>
        <begin position="28"/>
        <end position="65"/>
    </location>
</feature>
<feature type="region of interest" description="Disordered" evidence="5">
    <location>
        <begin position="919"/>
        <end position="945"/>
    </location>
</feature>
<dbReference type="EMBL" id="KN840593">
    <property type="protein sequence ID" value="KIP03942.1"/>
    <property type="molecule type" value="Genomic_DNA"/>
</dbReference>
<feature type="region of interest" description="Disordered" evidence="5">
    <location>
        <begin position="96"/>
        <end position="122"/>
    </location>
</feature>
<dbReference type="HOGENOM" id="CLU_001490_4_0_1"/>
<dbReference type="InterPro" id="IPR041679">
    <property type="entry name" value="DNA2/NAM7-like_C"/>
</dbReference>
<feature type="compositionally biased region" description="Basic and acidic residues" evidence="5">
    <location>
        <begin position="935"/>
        <end position="945"/>
    </location>
</feature>
<accession>A0A0C3S2P8</accession>
<dbReference type="PANTHER" id="PTHR10887:SF341">
    <property type="entry name" value="NFX1-TYPE ZINC FINGER-CONTAINING PROTEIN 1"/>
    <property type="match status" value="1"/>
</dbReference>
<feature type="zinc finger region" description="C3H1-type" evidence="4">
    <location>
        <begin position="66"/>
        <end position="94"/>
    </location>
</feature>
<evidence type="ECO:0000313" key="8">
    <source>
        <dbReference type="Proteomes" id="UP000053257"/>
    </source>
</evidence>
<evidence type="ECO:0000256" key="4">
    <source>
        <dbReference type="PROSITE-ProRule" id="PRU00723"/>
    </source>
</evidence>
<feature type="zinc finger region" description="C3H1-type" evidence="4">
    <location>
        <begin position="3"/>
        <end position="30"/>
    </location>
</feature>
<dbReference type="GO" id="GO:0031048">
    <property type="term" value="P:regulatory ncRNA-mediated heterochromatin formation"/>
    <property type="evidence" value="ECO:0007669"/>
    <property type="project" value="TreeGrafter"/>
</dbReference>
<gene>
    <name evidence="7" type="ORF">PHLGIDRAFT_76808</name>
</gene>
<protein>
    <recommendedName>
        <fullName evidence="6">C3H1-type domain-containing protein</fullName>
    </recommendedName>
</protein>
<evidence type="ECO:0000256" key="1">
    <source>
        <dbReference type="ARBA" id="ARBA00022723"/>
    </source>
</evidence>
<dbReference type="InterPro" id="IPR041677">
    <property type="entry name" value="DNA2/NAM7_AAA_11"/>
</dbReference>
<dbReference type="STRING" id="745531.A0A0C3S2P8"/>
<feature type="compositionally biased region" description="Polar residues" evidence="5">
    <location>
        <begin position="31"/>
        <end position="45"/>
    </location>
</feature>
<dbReference type="InterPro" id="IPR047187">
    <property type="entry name" value="SF1_C_Upf1"/>
</dbReference>
<organism evidence="7 8">
    <name type="scientific">Phlebiopsis gigantea (strain 11061_1 CR5-6)</name>
    <name type="common">White-rot fungus</name>
    <name type="synonym">Peniophora gigantea</name>
    <dbReference type="NCBI Taxonomy" id="745531"/>
    <lineage>
        <taxon>Eukaryota</taxon>
        <taxon>Fungi</taxon>
        <taxon>Dikarya</taxon>
        <taxon>Basidiomycota</taxon>
        <taxon>Agaricomycotina</taxon>
        <taxon>Agaricomycetes</taxon>
        <taxon>Polyporales</taxon>
        <taxon>Phanerochaetaceae</taxon>
        <taxon>Phlebiopsis</taxon>
    </lineage>
</organism>
<dbReference type="PANTHER" id="PTHR10887">
    <property type="entry name" value="DNA2/NAM7 HELICASE FAMILY"/>
    <property type="match status" value="1"/>
</dbReference>
<dbReference type="GO" id="GO:0031380">
    <property type="term" value="C:nuclear RNA-directed RNA polymerase complex"/>
    <property type="evidence" value="ECO:0007669"/>
    <property type="project" value="TreeGrafter"/>
</dbReference>
<keyword evidence="1 4" id="KW-0479">Metal-binding</keyword>
<dbReference type="GO" id="GO:0004386">
    <property type="term" value="F:helicase activity"/>
    <property type="evidence" value="ECO:0007669"/>
    <property type="project" value="InterPro"/>
</dbReference>
<dbReference type="Pfam" id="PF13086">
    <property type="entry name" value="AAA_11"/>
    <property type="match status" value="1"/>
</dbReference>
<feature type="domain" description="C3H1-type" evidence="6">
    <location>
        <begin position="3"/>
        <end position="30"/>
    </location>
</feature>
<dbReference type="SUPFAM" id="SSF52540">
    <property type="entry name" value="P-loop containing nucleoside triphosphate hydrolases"/>
    <property type="match status" value="1"/>
</dbReference>
<evidence type="ECO:0000313" key="7">
    <source>
        <dbReference type="EMBL" id="KIP03942.1"/>
    </source>
</evidence>
<dbReference type="PROSITE" id="PS50103">
    <property type="entry name" value="ZF_C3H1"/>
    <property type="match status" value="2"/>
</dbReference>
<dbReference type="InterPro" id="IPR041367">
    <property type="entry name" value="Znf-CCCH_4"/>
</dbReference>
<dbReference type="OrthoDB" id="2423195at2759"/>
<evidence type="ECO:0000259" key="6">
    <source>
        <dbReference type="PROSITE" id="PS50103"/>
    </source>
</evidence>
<dbReference type="Gene3D" id="3.40.50.300">
    <property type="entry name" value="P-loop containing nucleotide triphosphate hydrolases"/>
    <property type="match status" value="3"/>
</dbReference>
<keyword evidence="3 4" id="KW-0862">Zinc</keyword>
<dbReference type="Proteomes" id="UP000053257">
    <property type="component" value="Unassembled WGS sequence"/>
</dbReference>
<dbReference type="SMART" id="SM00356">
    <property type="entry name" value="ZnF_C3H1"/>
    <property type="match status" value="2"/>
</dbReference>
<keyword evidence="2 4" id="KW-0863">Zinc-finger</keyword>